<evidence type="ECO:0000313" key="1">
    <source>
        <dbReference type="EMBL" id="MCO5976436.1"/>
    </source>
</evidence>
<dbReference type="NCBIfam" id="NF033429">
    <property type="entry name" value="ImuA_translesion"/>
    <property type="match status" value="1"/>
</dbReference>
<dbReference type="Proteomes" id="UP001204851">
    <property type="component" value="Unassembled WGS sequence"/>
</dbReference>
<name>A0ABT1BLH9_9BURK</name>
<keyword evidence="2" id="KW-1185">Reference proteome</keyword>
<accession>A0ABT1BLH9</accession>
<dbReference type="InterPro" id="IPR047610">
    <property type="entry name" value="ImuA_translesion"/>
</dbReference>
<reference evidence="1 2" key="1">
    <citation type="submission" date="2022-06" db="EMBL/GenBank/DDBJ databases">
        <title>Ideonella sp. NS12-5 Genome sequencing and assembly.</title>
        <authorList>
            <person name="Jung Y."/>
        </authorList>
    </citation>
    <scope>NUCLEOTIDE SEQUENCE [LARGE SCALE GENOMIC DNA]</scope>
    <source>
        <strain evidence="1 2">NS12-5</strain>
    </source>
</reference>
<dbReference type="Gene3D" id="3.40.50.300">
    <property type="entry name" value="P-loop containing nucleotide triphosphate hydrolases"/>
    <property type="match status" value="1"/>
</dbReference>
<gene>
    <name evidence="1" type="primary">imuA</name>
    <name evidence="1" type="ORF">M0L44_06865</name>
</gene>
<dbReference type="SUPFAM" id="SSF52540">
    <property type="entry name" value="P-loop containing nucleoside triphosphate hydrolases"/>
    <property type="match status" value="1"/>
</dbReference>
<sequence>MPASDVHARAAAVPLSLPPEVAGRVWPARAWTGPRGAVRASGHAALDAELPGGGWPCGALTELLQPQPALLEWRLLGPVARALAAEGRPIVLVGPPQVPHLPGLAQCGLPASALVWVQAQSTAERLWCTEQLLRAQAAALVLAWLPQARPEQIRRLQVNALGSEALVFACRPLAARQESSAAPLRLQARVDLDWALQVQVFKRRGPVHEGEVSLPSVPGSLGAVLPSRLLQPRRWLAARRSAVPQPVAVRPEEASADAHADAHADALGRPVLAGAR</sequence>
<dbReference type="RefSeq" id="WP_252768899.1">
    <property type="nucleotide sequence ID" value="NZ_JAMXMC010000003.1"/>
</dbReference>
<comment type="caution">
    <text evidence="1">The sequence shown here is derived from an EMBL/GenBank/DDBJ whole genome shotgun (WGS) entry which is preliminary data.</text>
</comment>
<dbReference type="EMBL" id="JAMXMC010000003">
    <property type="protein sequence ID" value="MCO5976436.1"/>
    <property type="molecule type" value="Genomic_DNA"/>
</dbReference>
<proteinExistence type="predicted"/>
<evidence type="ECO:0000313" key="2">
    <source>
        <dbReference type="Proteomes" id="UP001204851"/>
    </source>
</evidence>
<dbReference type="InterPro" id="IPR027417">
    <property type="entry name" value="P-loop_NTPase"/>
</dbReference>
<organism evidence="1 2">
    <name type="scientific">Ideonella oryzae</name>
    <dbReference type="NCBI Taxonomy" id="2937441"/>
    <lineage>
        <taxon>Bacteria</taxon>
        <taxon>Pseudomonadati</taxon>
        <taxon>Pseudomonadota</taxon>
        <taxon>Betaproteobacteria</taxon>
        <taxon>Burkholderiales</taxon>
        <taxon>Sphaerotilaceae</taxon>
        <taxon>Ideonella</taxon>
    </lineage>
</organism>
<protein>
    <submittedName>
        <fullName evidence="1">Translesion DNA synthesis-associated protein ImuA</fullName>
    </submittedName>
</protein>